<evidence type="ECO:0000313" key="11">
    <source>
        <dbReference type="WormBase" id="C13A2.6"/>
    </source>
</evidence>
<dbReference type="HOGENOM" id="CLU_028496_1_0_1"/>
<sequence>MTSHNFISQYSSILLGPLKTYTILNSNEKIISDGKFPILTLIISILFCGILYKYEIMGSSATITKIFENITNSPSPPVYDPSSHPLPASHVYIVSAYYYPNSKSLGKNAVALNMVVDSKNFPVDNVVYSVIGSNETHRIFLRAESQVEGVPSCRYTAVMARTNAVENLSKFEMEISGATVEIPFKMARYTAPKPVIVCISPQFVAEQWQIFLMQVHVTHQFGGHLHIYLTSIIESFFELMREYEKRKYLTLDYWLRMKFAEAKTPFYEPNSNVEWRNQAGAQIDCLLQYKEAAEFIAFFDMDDILFPKSFPTYLQEFRAEWQIDPNSNSIFYRRREHEFIKAKSFAGFSFKDIVSNLSSSTTVKRGKVVVKPERYNSTWIHYSYHDENRREIESPNLVHVQRPLDENSDNEMTDVWQIDFGALNETIRSSDIEAIDRDLAKIRKSSKVMKIASKLPMTDFYLPIVFECYYKSFYGPVFDHQKGAVGCPNADTCKLPQRKEHKCVHSDAEYSSGPHMIPFTYHFSNNSFWNWEIGCYQ</sequence>
<dbReference type="OrthoDB" id="5809216at2759"/>
<keyword evidence="3 8" id="KW-0328">Glycosyltransferase</keyword>
<dbReference type="CTD" id="182554"/>
<dbReference type="RefSeq" id="NP_504847.1">
    <property type="nucleotide sequence ID" value="NM_072446.4"/>
</dbReference>
<proteinExistence type="inferred from homology"/>
<dbReference type="PaxDb" id="6239-C13A2.6"/>
<dbReference type="EC" id="2.4.1.-" evidence="8"/>
<dbReference type="InterPro" id="IPR052012">
    <property type="entry name" value="GTase_92"/>
</dbReference>
<dbReference type="Pfam" id="PF01697">
    <property type="entry name" value="Glyco_transf_92"/>
    <property type="match status" value="1"/>
</dbReference>
<reference evidence="9 10" key="1">
    <citation type="journal article" date="1998" name="Science">
        <title>Genome sequence of the nematode C. elegans: a platform for investigating biology.</title>
        <authorList>
            <consortium name="The C. elegans sequencing consortium"/>
            <person name="Sulson J.E."/>
            <person name="Waterston R."/>
        </authorList>
    </citation>
    <scope>NUCLEOTIDE SEQUENCE [LARGE SCALE GENOMIC DNA]</scope>
    <source>
        <strain evidence="9 10">Bristol N2</strain>
    </source>
</reference>
<keyword evidence="7" id="KW-0472">Membrane</keyword>
<name>O16871_CAEEL</name>
<evidence type="ECO:0000313" key="10">
    <source>
        <dbReference type="Proteomes" id="UP000001940"/>
    </source>
</evidence>
<evidence type="ECO:0000256" key="2">
    <source>
        <dbReference type="ARBA" id="ARBA00007647"/>
    </source>
</evidence>
<dbReference type="GO" id="GO:0016757">
    <property type="term" value="F:glycosyltransferase activity"/>
    <property type="evidence" value="ECO:0007669"/>
    <property type="project" value="UniProtKB-UniRule"/>
</dbReference>
<keyword evidence="5" id="KW-0812">Transmembrane</keyword>
<dbReference type="InterPro" id="IPR008166">
    <property type="entry name" value="Glyco_transf_92"/>
</dbReference>
<comment type="subcellular location">
    <subcellularLocation>
        <location evidence="1">Membrane</location>
        <topology evidence="1">Single-pass membrane protein</topology>
    </subcellularLocation>
</comment>
<accession>O16871</accession>
<comment type="similarity">
    <text evidence="2 8">Belongs to the glycosyltransferase 92 family.</text>
</comment>
<evidence type="ECO:0000256" key="4">
    <source>
        <dbReference type="ARBA" id="ARBA00022679"/>
    </source>
</evidence>
<evidence type="ECO:0000256" key="6">
    <source>
        <dbReference type="ARBA" id="ARBA00022989"/>
    </source>
</evidence>
<evidence type="ECO:0000256" key="1">
    <source>
        <dbReference type="ARBA" id="ARBA00004167"/>
    </source>
</evidence>
<dbReference type="GO" id="GO:0016020">
    <property type="term" value="C:membrane"/>
    <property type="evidence" value="ECO:0007669"/>
    <property type="project" value="UniProtKB-SubCell"/>
</dbReference>
<dbReference type="eggNOG" id="KOG4735">
    <property type="taxonomic scope" value="Eukaryota"/>
</dbReference>
<dbReference type="EMBL" id="BX284605">
    <property type="protein sequence ID" value="CCD63100.1"/>
    <property type="molecule type" value="Genomic_DNA"/>
</dbReference>
<organism evidence="9 10">
    <name type="scientific">Caenorhabditis elegans</name>
    <dbReference type="NCBI Taxonomy" id="6239"/>
    <lineage>
        <taxon>Eukaryota</taxon>
        <taxon>Metazoa</taxon>
        <taxon>Ecdysozoa</taxon>
        <taxon>Nematoda</taxon>
        <taxon>Chromadorea</taxon>
        <taxon>Rhabditida</taxon>
        <taxon>Rhabditina</taxon>
        <taxon>Rhabditomorpha</taxon>
        <taxon>Rhabditoidea</taxon>
        <taxon>Rhabditidae</taxon>
        <taxon>Peloderinae</taxon>
        <taxon>Caenorhabditis</taxon>
    </lineage>
</organism>
<keyword evidence="4 8" id="KW-0808">Transferase</keyword>
<evidence type="ECO:0000256" key="3">
    <source>
        <dbReference type="ARBA" id="ARBA00022676"/>
    </source>
</evidence>
<keyword evidence="6" id="KW-1133">Transmembrane helix</keyword>
<keyword evidence="10" id="KW-1185">Reference proteome</keyword>
<evidence type="ECO:0000256" key="5">
    <source>
        <dbReference type="ARBA" id="ARBA00022692"/>
    </source>
</evidence>
<dbReference type="InParanoid" id="O16871"/>
<dbReference type="PANTHER" id="PTHR21645">
    <property type="entry name" value="GLYCOSYLTRANSFERASE FAMILY 92 PROTEIN"/>
    <property type="match status" value="1"/>
</dbReference>
<dbReference type="AlphaFoldDB" id="O16871"/>
<gene>
    <name evidence="9 11" type="ORF">C13A2.6</name>
    <name evidence="9" type="ORF">CELE_C13A2.6</name>
</gene>
<dbReference type="FunCoup" id="O16871">
    <property type="interactions" value="17"/>
</dbReference>
<dbReference type="KEGG" id="cel:CELE_C13A2.6"/>
<dbReference type="Proteomes" id="UP000001940">
    <property type="component" value="Chromosome V"/>
</dbReference>
<dbReference type="STRING" id="6239.C13A2.6.1"/>
<dbReference type="PIR" id="T32142">
    <property type="entry name" value="T32142"/>
</dbReference>
<protein>
    <recommendedName>
        <fullName evidence="8">Glycosyltransferase family 92 protein</fullName>
        <ecNumber evidence="8">2.4.1.-</ecNumber>
    </recommendedName>
</protein>
<dbReference type="PhylomeDB" id="O16871"/>
<evidence type="ECO:0000256" key="8">
    <source>
        <dbReference type="RuleBase" id="RU366017"/>
    </source>
</evidence>
<dbReference type="PANTHER" id="PTHR21645:SF21">
    <property type="entry name" value="GLYCOSYLTRANSFERASE FAMILY 92 PROTEIN"/>
    <property type="match status" value="1"/>
</dbReference>
<evidence type="ECO:0000313" key="9">
    <source>
        <dbReference type="EMBL" id="CCD63100.1"/>
    </source>
</evidence>
<dbReference type="AGR" id="WB:WBGene00015723"/>
<evidence type="ECO:0000256" key="7">
    <source>
        <dbReference type="ARBA" id="ARBA00023136"/>
    </source>
</evidence>
<dbReference type="GeneID" id="182554"/>
<dbReference type="WormBase" id="C13A2.6">
    <property type="protein sequence ID" value="CE08118"/>
    <property type="gene ID" value="WBGene00015723"/>
</dbReference>
<dbReference type="UCSC" id="C13A2.6">
    <property type="organism name" value="c. elegans"/>
</dbReference>